<organism evidence="2 3">
    <name type="scientific">Thalassomonas viridans</name>
    <dbReference type="NCBI Taxonomy" id="137584"/>
    <lineage>
        <taxon>Bacteria</taxon>
        <taxon>Pseudomonadati</taxon>
        <taxon>Pseudomonadota</taxon>
        <taxon>Gammaproteobacteria</taxon>
        <taxon>Alteromonadales</taxon>
        <taxon>Colwelliaceae</taxon>
        <taxon>Thalassomonas</taxon>
    </lineage>
</organism>
<reference evidence="2 3" key="2">
    <citation type="journal article" date="2022" name="Mar. Drugs">
        <title>Bioassay-Guided Fractionation Leads to the Detection of Cholic Acid Generated by the Rare Thalassomonas sp.</title>
        <authorList>
            <person name="Pheiffer F."/>
            <person name="Schneider Y.K."/>
            <person name="Hansen E.H."/>
            <person name="Andersen J.H."/>
            <person name="Isaksson J."/>
            <person name="Busche T."/>
            <person name="R C."/>
            <person name="Kalinowski J."/>
            <person name="Zyl L.V."/>
            <person name="Trindade M."/>
        </authorList>
    </citation>
    <scope>NUCLEOTIDE SEQUENCE [LARGE SCALE GENOMIC DNA]</scope>
    <source>
        <strain evidence="2 3">XOM25</strain>
    </source>
</reference>
<keyword evidence="3" id="KW-1185">Reference proteome</keyword>
<reference evidence="2 3" key="1">
    <citation type="journal article" date="2015" name="Genome Announc.">
        <title>Draft Genome Sequences of Marine Isolates of Thalassomonas viridans and Thalassomonas actiniarum.</title>
        <authorList>
            <person name="Olonade I."/>
            <person name="van Zyl L.J."/>
            <person name="Trindade M."/>
        </authorList>
    </citation>
    <scope>NUCLEOTIDE SEQUENCE [LARGE SCALE GENOMIC DNA]</scope>
    <source>
        <strain evidence="2 3">XOM25</strain>
    </source>
</reference>
<evidence type="ECO:0000256" key="1">
    <source>
        <dbReference type="SAM" id="Phobius"/>
    </source>
</evidence>
<proteinExistence type="predicted"/>
<evidence type="ECO:0000313" key="3">
    <source>
        <dbReference type="Proteomes" id="UP000032352"/>
    </source>
</evidence>
<sequence length="293" mass="34412">MIKQLFTIYETKPIHKNHSFWLSVLVFPLIAILFALPIALNETSGFCFSSKCYEFFYQVFTFPLWLSTGSLIFGVMYTRLHSSKQNAAKLALDYREETYKRYFDHRDKVSFYGQEFLKLNEGFFKKQFDSYYFDFDRFYKTFFPSNSPSKGFSFESPLNGGDFILDLQIARTDNIISVIESYEKGVKLKVNGMSIDKTLDQFNHDLHGYIHSFAYGCFISTSRSKKPETITTIDVHSILTIMLRFLRFMFERCELNMNEEKIDKAHKDMTDKLNDNYFSLRDILALANQAQSK</sequence>
<dbReference type="Proteomes" id="UP000032352">
    <property type="component" value="Chromosome"/>
</dbReference>
<feature type="transmembrane region" description="Helical" evidence="1">
    <location>
        <begin position="20"/>
        <end position="40"/>
    </location>
</feature>
<accession>A0AAE9Z037</accession>
<keyword evidence="1" id="KW-1133">Transmembrane helix</keyword>
<keyword evidence="1" id="KW-0472">Membrane</keyword>
<gene>
    <name evidence="2" type="ORF">SG34_023955</name>
</gene>
<protein>
    <submittedName>
        <fullName evidence="2">Uncharacterized protein</fullName>
    </submittedName>
</protein>
<name>A0AAE9Z037_9GAMM</name>
<dbReference type="AlphaFoldDB" id="A0AAE9Z037"/>
<feature type="transmembrane region" description="Helical" evidence="1">
    <location>
        <begin position="55"/>
        <end position="77"/>
    </location>
</feature>
<dbReference type="RefSeq" id="WP_152647431.1">
    <property type="nucleotide sequence ID" value="NZ_CP059733.1"/>
</dbReference>
<dbReference type="EMBL" id="CP059733">
    <property type="protein sequence ID" value="WDE04361.1"/>
    <property type="molecule type" value="Genomic_DNA"/>
</dbReference>
<keyword evidence="1" id="KW-0812">Transmembrane</keyword>
<dbReference type="KEGG" id="tvd:SG34_023955"/>
<evidence type="ECO:0000313" key="2">
    <source>
        <dbReference type="EMBL" id="WDE04361.1"/>
    </source>
</evidence>